<dbReference type="STRING" id="331113.SNE_A16220"/>
<accession>F8L5J0</accession>
<evidence type="ECO:0000313" key="1">
    <source>
        <dbReference type="EMBL" id="CCB89499.1"/>
    </source>
</evidence>
<protein>
    <submittedName>
        <fullName evidence="1">Uncharacterized protein</fullName>
    </submittedName>
</protein>
<keyword evidence="2" id="KW-1185">Reference proteome</keyword>
<evidence type="ECO:0000313" key="2">
    <source>
        <dbReference type="Proteomes" id="UP000000496"/>
    </source>
</evidence>
<reference evidence="1 2" key="2">
    <citation type="journal article" date="2011" name="Mol. Biol. Evol.">
        <title>Unity in variety--the pan-genome of the Chlamydiae.</title>
        <authorList>
            <person name="Collingro A."/>
            <person name="Tischler P."/>
            <person name="Weinmaier T."/>
            <person name="Penz T."/>
            <person name="Heinz E."/>
            <person name="Brunham R.C."/>
            <person name="Read T.D."/>
            <person name="Bavoil P.M."/>
            <person name="Sachse K."/>
            <person name="Kahane S."/>
            <person name="Friedman M.G."/>
            <person name="Rattei T."/>
            <person name="Myers G.S."/>
            <person name="Horn M."/>
        </authorList>
    </citation>
    <scope>NUCLEOTIDE SEQUENCE [LARGE SCALE GENOMIC DNA]</scope>
    <source>
        <strain evidence="2">ATCC VR-1471 / Z</strain>
    </source>
</reference>
<dbReference type="HOGENOM" id="CLU_342851_0_0_0"/>
<name>F8L5J0_SIMNZ</name>
<organism evidence="1 2">
    <name type="scientific">Simkania negevensis (strain ATCC VR-1471 / DSM 27360 / Z)</name>
    <dbReference type="NCBI Taxonomy" id="331113"/>
    <lineage>
        <taxon>Bacteria</taxon>
        <taxon>Pseudomonadati</taxon>
        <taxon>Chlamydiota</taxon>
        <taxon>Chlamydiia</taxon>
        <taxon>Parachlamydiales</taxon>
        <taxon>Simkaniaceae</taxon>
        <taxon>Simkania</taxon>
    </lineage>
</organism>
<dbReference type="Proteomes" id="UP000000496">
    <property type="component" value="Chromosome gsn.131"/>
</dbReference>
<dbReference type="AlphaFoldDB" id="F8L5J0"/>
<dbReference type="eggNOG" id="ENOG5033VCU">
    <property type="taxonomic scope" value="Bacteria"/>
</dbReference>
<sequence>MGLKLPSAKRRNMKRIFYLFIFLFVSTAGSLEPNPFPHQAKKIETLASQVISGAAYLGTGAAFLSVSLLARMACTVSYFSPWHATLGNECLVLSHLTGSAAHYAFSQIGKKISYHPFASWEENRLGLAQIPAMTETEQKLLGFLERRFLAKCAGFYPFIVNHVAPIFGISVQTHPETQSIYARDPRRTASHTYLERVEKWKEVLPQPRSYPLVLTRPADLQEYFPFYFTLKSSDDFANVPRKTHSPIVLDLTEILKGESGETWLQAWESFQTAIPKTSHPYVLCVQKVEQDNVGGLRLLPFRSQSPQEIEKGYRYLLEWISFFGLTANRIELDRLLLPARPLIETTGSSQMTLSKQEREGHLRKLGQKWQLTHPQKTLMFRGTLSILEGLLEKVSDEHWTQVMRCPTQGALVERAFDRIEQELIEILEKDPKTRFFAIASELEKVHAEITVLLEIFSPYKAADFPVIYHEVLSTTPQALRPLASYSIHASGMTSMTGVLQAVKKMQGRAPYILFGENTYYECVTIGDHVTHCIPVEEATERDWQEVDLLLAQFNPALKRIYLTPTAYKVEPIVDMLQKAFATRGGKPLTLALDCTIDYIDSPRVGALLEAFQDEIESGLLNVVCYRSGLKFDLFGMDNYCGAPFYMIHSKAAHWAPFDALLDAPALVTDPLSVNWFCLAYKNAAPYLEQYRKHIFDNTRAVLDKIPPRLFQEGSRFRIVPFDHETDLSFFDIKITGPGHTIRGSTLAGGLLYLKCMEKGVPIFYRRSIGFYHSNFAMLFSDENATIRLTLGIDADEVPLFIEIFQLMDTMNGSPTELLIEKLVPKQ</sequence>
<gene>
    <name evidence="1" type="ordered locus">SNE_A16220</name>
</gene>
<proteinExistence type="predicted"/>
<reference key="1">
    <citation type="journal article" date="2011" name="Mol. Biol. Evol.">
        <title>Unity in variety -- the pan-genome of the Chlamydiae.</title>
        <authorList>
            <person name="Collingro A."/>
            <person name="Tischler P."/>
            <person name="Weinmaier T."/>
            <person name="Penz T."/>
            <person name="Heinz E."/>
            <person name="Brunham R.C."/>
            <person name="Read T.D."/>
            <person name="Bavoil P.M."/>
            <person name="Sachse K."/>
            <person name="Kahane S."/>
            <person name="Friedman M.G."/>
            <person name="Rattei T."/>
            <person name="Myers G.S.A."/>
            <person name="Horn M."/>
        </authorList>
    </citation>
    <scope>NUCLEOTIDE SEQUENCE</scope>
    <source>
        <strain>Z</strain>
    </source>
</reference>
<dbReference type="EMBL" id="FR872582">
    <property type="protein sequence ID" value="CCB89499.1"/>
    <property type="molecule type" value="Genomic_DNA"/>
</dbReference>
<dbReference type="KEGG" id="sng:SNE_A16220"/>